<organism evidence="1 2">
    <name type="scientific">Durusdinium trenchii</name>
    <dbReference type="NCBI Taxonomy" id="1381693"/>
    <lineage>
        <taxon>Eukaryota</taxon>
        <taxon>Sar</taxon>
        <taxon>Alveolata</taxon>
        <taxon>Dinophyceae</taxon>
        <taxon>Suessiales</taxon>
        <taxon>Symbiodiniaceae</taxon>
        <taxon>Durusdinium</taxon>
    </lineage>
</organism>
<name>A0ABP0S1Z5_9DINO</name>
<accession>A0ABP0S1Z5</accession>
<reference evidence="1 2" key="1">
    <citation type="submission" date="2024-02" db="EMBL/GenBank/DDBJ databases">
        <authorList>
            <person name="Chen Y."/>
            <person name="Shah S."/>
            <person name="Dougan E. K."/>
            <person name="Thang M."/>
            <person name="Chan C."/>
        </authorList>
    </citation>
    <scope>NUCLEOTIDE SEQUENCE [LARGE SCALE GENOMIC DNA]</scope>
</reference>
<gene>
    <name evidence="1" type="ORF">SCF082_LOCUS49522</name>
</gene>
<evidence type="ECO:0000313" key="2">
    <source>
        <dbReference type="Proteomes" id="UP001642464"/>
    </source>
</evidence>
<keyword evidence="2" id="KW-1185">Reference proteome</keyword>
<evidence type="ECO:0008006" key="3">
    <source>
        <dbReference type="Google" id="ProtNLM"/>
    </source>
</evidence>
<protein>
    <recommendedName>
        <fullName evidence="3">DUF1304 domain-containing protein</fullName>
    </recommendedName>
</protein>
<evidence type="ECO:0000313" key="1">
    <source>
        <dbReference type="EMBL" id="CAK9106319.1"/>
    </source>
</evidence>
<comment type="caution">
    <text evidence="1">The sequence shown here is derived from an EMBL/GenBank/DDBJ whole genome shotgun (WGS) entry which is preliminary data.</text>
</comment>
<sequence length="112" mass="12028">MVLAAYDATLVVVLFALLHAAVETAWSLMWLRVRSLEPSFPLAMPAFPGFLPDLAGSNWDKAVAAVWFVVRESAFGTLRVAATIAWLAVAREVVVVGVVGAALVTVHLATFY</sequence>
<dbReference type="EMBL" id="CAXAMM010042704">
    <property type="protein sequence ID" value="CAK9106319.1"/>
    <property type="molecule type" value="Genomic_DNA"/>
</dbReference>
<proteinExistence type="predicted"/>
<feature type="non-terminal residue" evidence="1">
    <location>
        <position position="112"/>
    </location>
</feature>
<dbReference type="Proteomes" id="UP001642464">
    <property type="component" value="Unassembled WGS sequence"/>
</dbReference>